<evidence type="ECO:0000256" key="6">
    <source>
        <dbReference type="ARBA" id="ARBA00051722"/>
    </source>
</evidence>
<dbReference type="InterPro" id="IPR013783">
    <property type="entry name" value="Ig-like_fold"/>
</dbReference>
<keyword evidence="8" id="KW-1133">Transmembrane helix</keyword>
<feature type="domain" description="Tyrosine-protein phosphatase" evidence="9">
    <location>
        <begin position="1165"/>
        <end position="1421"/>
    </location>
</feature>
<dbReference type="PRINTS" id="PR00700">
    <property type="entry name" value="PRTYPHPHTASE"/>
</dbReference>
<evidence type="ECO:0000256" key="7">
    <source>
        <dbReference type="SAM" id="MobiDB-lite"/>
    </source>
</evidence>
<dbReference type="CDD" id="cd00047">
    <property type="entry name" value="PTPc"/>
    <property type="match status" value="2"/>
</dbReference>
<dbReference type="PANTHER" id="PTHR19134">
    <property type="entry name" value="RECEPTOR-TYPE TYROSINE-PROTEIN PHOSPHATASE"/>
    <property type="match status" value="1"/>
</dbReference>
<keyword evidence="5" id="KW-0675">Receptor</keyword>
<dbReference type="Proteomes" id="UP000007879">
    <property type="component" value="Unassembled WGS sequence"/>
</dbReference>
<dbReference type="InterPro" id="IPR007110">
    <property type="entry name" value="Ig-like_dom"/>
</dbReference>
<feature type="domain" description="Tyrosine-protein phosphatase" evidence="9">
    <location>
        <begin position="883"/>
        <end position="1132"/>
    </location>
</feature>
<dbReference type="RefSeq" id="XP_019855551.1">
    <property type="nucleotide sequence ID" value="XM_019999992.1"/>
</dbReference>
<evidence type="ECO:0000259" key="11">
    <source>
        <dbReference type="PROSITE" id="PS50835"/>
    </source>
</evidence>
<keyword evidence="13" id="KW-1185">Reference proteome</keyword>
<proteinExistence type="inferred from homology"/>
<dbReference type="InterPro" id="IPR000242">
    <property type="entry name" value="PTP_cat"/>
</dbReference>
<accession>A0AAN0JFH4</accession>
<dbReference type="Pfam" id="PF00102">
    <property type="entry name" value="Y_phosphatase"/>
    <property type="match status" value="2"/>
</dbReference>
<keyword evidence="4" id="KW-0904">Protein phosphatase</keyword>
<dbReference type="SMART" id="SM00409">
    <property type="entry name" value="IG"/>
    <property type="match status" value="1"/>
</dbReference>
<keyword evidence="8" id="KW-0472">Membrane</keyword>
<dbReference type="EC" id="3.1.3.48" evidence="2"/>
<protein>
    <recommendedName>
        <fullName evidence="2">protein-tyrosine-phosphatase</fullName>
        <ecNumber evidence="2">3.1.3.48</ecNumber>
    </recommendedName>
</protein>
<dbReference type="GeneID" id="100632421"/>
<dbReference type="Gene3D" id="3.90.190.10">
    <property type="entry name" value="Protein tyrosine phosphatase superfamily"/>
    <property type="match status" value="2"/>
</dbReference>
<dbReference type="GO" id="GO:0004725">
    <property type="term" value="F:protein tyrosine phosphatase activity"/>
    <property type="evidence" value="ECO:0007669"/>
    <property type="project" value="UniProtKB-EC"/>
</dbReference>
<evidence type="ECO:0000313" key="12">
    <source>
        <dbReference type="EnsemblMetazoa" id="XP_019855551.1"/>
    </source>
</evidence>
<evidence type="ECO:0000256" key="5">
    <source>
        <dbReference type="ARBA" id="ARBA00023170"/>
    </source>
</evidence>
<dbReference type="InterPro" id="IPR036179">
    <property type="entry name" value="Ig-like_dom_sf"/>
</dbReference>
<dbReference type="InterPro" id="IPR016130">
    <property type="entry name" value="Tyr_Pase_AS"/>
</dbReference>
<dbReference type="InterPro" id="IPR003599">
    <property type="entry name" value="Ig_sub"/>
</dbReference>
<dbReference type="SMART" id="SM00194">
    <property type="entry name" value="PTPc"/>
    <property type="match status" value="2"/>
</dbReference>
<dbReference type="InterPro" id="IPR013098">
    <property type="entry name" value="Ig_I-set"/>
</dbReference>
<dbReference type="SUPFAM" id="SSF52799">
    <property type="entry name" value="(Phosphotyrosine protein) phosphatases II"/>
    <property type="match status" value="2"/>
</dbReference>
<evidence type="ECO:0000259" key="9">
    <source>
        <dbReference type="PROSITE" id="PS50055"/>
    </source>
</evidence>
<dbReference type="EnsemblMetazoa" id="XM_019999992.1">
    <property type="protein sequence ID" value="XP_019855551.1"/>
    <property type="gene ID" value="LOC100632421"/>
</dbReference>
<comment type="similarity">
    <text evidence="1">Belongs to the protein-tyrosine phosphatase family.</text>
</comment>
<evidence type="ECO:0000256" key="8">
    <source>
        <dbReference type="SAM" id="Phobius"/>
    </source>
</evidence>
<feature type="domain" description="Ig-like" evidence="11">
    <location>
        <begin position="759"/>
        <end position="844"/>
    </location>
</feature>
<dbReference type="Pfam" id="PF07679">
    <property type="entry name" value="I-set"/>
    <property type="match status" value="1"/>
</dbReference>
<dbReference type="PROSITE" id="PS00383">
    <property type="entry name" value="TYR_PHOSPHATASE_1"/>
    <property type="match status" value="1"/>
</dbReference>
<feature type="domain" description="Tyrosine specific protein phosphatases" evidence="10">
    <location>
        <begin position="1066"/>
        <end position="1132"/>
    </location>
</feature>
<dbReference type="InterPro" id="IPR003595">
    <property type="entry name" value="Tyr_Pase_cat"/>
</dbReference>
<dbReference type="Gene3D" id="2.60.40.10">
    <property type="entry name" value="Immunoglobulins"/>
    <property type="match status" value="1"/>
</dbReference>
<dbReference type="InterPro" id="IPR000387">
    <property type="entry name" value="Tyr_Pase_dom"/>
</dbReference>
<dbReference type="SUPFAM" id="SSF48726">
    <property type="entry name" value="Immunoglobulin"/>
    <property type="match status" value="1"/>
</dbReference>
<evidence type="ECO:0000256" key="3">
    <source>
        <dbReference type="ARBA" id="ARBA00022801"/>
    </source>
</evidence>
<feature type="region of interest" description="Disordered" evidence="7">
    <location>
        <begin position="540"/>
        <end position="569"/>
    </location>
</feature>
<dbReference type="InterPro" id="IPR029021">
    <property type="entry name" value="Prot-tyrosine_phosphatase-like"/>
</dbReference>
<organism evidence="12 13">
    <name type="scientific">Amphimedon queenslandica</name>
    <name type="common">Sponge</name>
    <dbReference type="NCBI Taxonomy" id="400682"/>
    <lineage>
        <taxon>Eukaryota</taxon>
        <taxon>Metazoa</taxon>
        <taxon>Porifera</taxon>
        <taxon>Demospongiae</taxon>
        <taxon>Heteroscleromorpha</taxon>
        <taxon>Haplosclerida</taxon>
        <taxon>Niphatidae</taxon>
        <taxon>Amphimedon</taxon>
    </lineage>
</organism>
<evidence type="ECO:0000256" key="2">
    <source>
        <dbReference type="ARBA" id="ARBA00013064"/>
    </source>
</evidence>
<evidence type="ECO:0000313" key="13">
    <source>
        <dbReference type="Proteomes" id="UP000007879"/>
    </source>
</evidence>
<dbReference type="SMART" id="SM00404">
    <property type="entry name" value="PTPc_motif"/>
    <property type="match status" value="2"/>
</dbReference>
<reference evidence="12" key="2">
    <citation type="submission" date="2024-06" db="UniProtKB">
        <authorList>
            <consortium name="EnsemblMetazoa"/>
        </authorList>
    </citation>
    <scope>IDENTIFICATION</scope>
</reference>
<feature type="domain" description="Tyrosine specific protein phosphatases" evidence="10">
    <location>
        <begin position="1337"/>
        <end position="1412"/>
    </location>
</feature>
<dbReference type="FunFam" id="3.90.190.10:FF:000102">
    <property type="entry name" value="Receptor-type tyrosine-protein phosphatase"/>
    <property type="match status" value="2"/>
</dbReference>
<dbReference type="PROSITE" id="PS50835">
    <property type="entry name" value="IG_LIKE"/>
    <property type="match status" value="1"/>
</dbReference>
<dbReference type="KEGG" id="aqu:100632421"/>
<evidence type="ECO:0000256" key="1">
    <source>
        <dbReference type="ARBA" id="ARBA00009580"/>
    </source>
</evidence>
<dbReference type="PROSITE" id="PS50055">
    <property type="entry name" value="TYR_PHOSPHATASE_PTP"/>
    <property type="match status" value="2"/>
</dbReference>
<evidence type="ECO:0000256" key="4">
    <source>
        <dbReference type="ARBA" id="ARBA00022912"/>
    </source>
</evidence>
<reference evidence="13" key="1">
    <citation type="journal article" date="2010" name="Nature">
        <title>The Amphimedon queenslandica genome and the evolution of animal complexity.</title>
        <authorList>
            <person name="Srivastava M."/>
            <person name="Simakov O."/>
            <person name="Chapman J."/>
            <person name="Fahey B."/>
            <person name="Gauthier M.E."/>
            <person name="Mitros T."/>
            <person name="Richards G.S."/>
            <person name="Conaco C."/>
            <person name="Dacre M."/>
            <person name="Hellsten U."/>
            <person name="Larroux C."/>
            <person name="Putnam N.H."/>
            <person name="Stanke M."/>
            <person name="Adamska M."/>
            <person name="Darling A."/>
            <person name="Degnan S.M."/>
            <person name="Oakley T.H."/>
            <person name="Plachetzki D.C."/>
            <person name="Zhai Y."/>
            <person name="Adamski M."/>
            <person name="Calcino A."/>
            <person name="Cummins S.F."/>
            <person name="Goodstein D.M."/>
            <person name="Harris C."/>
            <person name="Jackson D.J."/>
            <person name="Leys S.P."/>
            <person name="Shu S."/>
            <person name="Woodcroft B.J."/>
            <person name="Vervoort M."/>
            <person name="Kosik K.S."/>
            <person name="Manning G."/>
            <person name="Degnan B.M."/>
            <person name="Rokhsar D.S."/>
        </authorList>
    </citation>
    <scope>NUCLEOTIDE SEQUENCE [LARGE SCALE GENOMIC DNA]</scope>
</reference>
<evidence type="ECO:0000259" key="10">
    <source>
        <dbReference type="PROSITE" id="PS50056"/>
    </source>
</evidence>
<comment type="catalytic activity">
    <reaction evidence="6">
        <text>O-phospho-L-tyrosyl-[protein] + H2O = L-tyrosyl-[protein] + phosphate</text>
        <dbReference type="Rhea" id="RHEA:10684"/>
        <dbReference type="Rhea" id="RHEA-COMP:10136"/>
        <dbReference type="Rhea" id="RHEA-COMP:20101"/>
        <dbReference type="ChEBI" id="CHEBI:15377"/>
        <dbReference type="ChEBI" id="CHEBI:43474"/>
        <dbReference type="ChEBI" id="CHEBI:46858"/>
        <dbReference type="ChEBI" id="CHEBI:61978"/>
        <dbReference type="EC" id="3.1.3.48"/>
    </reaction>
</comment>
<dbReference type="InterPro" id="IPR050348">
    <property type="entry name" value="Protein-Tyr_Phosphatase"/>
</dbReference>
<sequence>MNLETTSTASIKKSSSMLITSSSIASRTSTISSMTTILATSTSTTSSSTSSAYSPQSSHSSTVSIGTTAVASTYSMTSIESSTVSKILASSTISSSLRHTITSSEFTQKVSTFSTTSILTSSTPNILSITSLHTLPSSLSSSTLLTTVSNSTSIPLPTSSSSPISPTIQVVSSSTSTSLSALTSLFTSFILSSTKVLDSTSMPTCASSSLIISPTEVSTSSLTLLTPLSSSSSSISTTIVNYTSVSLSSLSSSITSSSATLSSSLTSLNSSSTLILNSTSMPLLTSSNSSILIPTVVSTITPLASMSSLSPSLTTTIISMPFSSSSNSIPSSTVVLKSTSTLLTSLSSSLHLYSSTPVASMSSLSPSLTTTIISMPFSSSSNSIPSSTVVLKSTSTLLTSLSSSLHLYSSTPLASMSSLSPSLTTTVSNYTSTPISSLSSSFMSSVHSTSTLLTSLSSSIHPTSTLLTSLSSSSHSTSTFLTSLSSSSHPTSTLLTSLSSSSHPTSTLLTSLSSSSHSTSTLLTSLSSSSHSTSTFLTSLSSSSHSSLTPLRSMSSSSTSSTLSTASSKTTSSKTTSISITRIGNTIVAPTTISKPNTIKTSTSSISTVQSLTKSAVTSTKPSTLSTSTDFSSSFFQSSSNIASAPPISGDVSILYFIIVGTLVPLLLVMIVVIVIIIIALVIMKRRVKKNLYIVNESPTTSAEEMQTETIQAFSPTEVVSLPPIDIGEPIVMNDSLPKPKKTKRVTIQADTPLVPTHPFIEEFPNNLTAEVGQEVHFKVKFKGTPTPSFNWYHNGEPVTDDYAHEIKGDGSLLLVSVEKIHKGVYGFVANNDAGTVSQQVVLTVTEEEARVPSGAASNIEINANLIPVGKFGEFVADGHANNDEEFMKQYALFHNDLDKHEMTISVSQKNKPLNRFRNVLVYDDNRIILKPLPSHEGCQNDYINASFIDGYSSAYRYIATQGPMANTLVDFWRLIWQEKPHVIVMVTNLMEGGRNKCHQYWPDSDSVYYGPFKVTLIDKQVLPDYTVRELQLILLGSDQPPLMITQYHFTSWPDHGVPEYATSILQFHRRIKNEYKPTKGPMLVHCSAGVGRTGTFMAIDMGLQQAEKEGGIDIISIINRMRQQRMFMVQTRVRCGNTQIDSWQARSMIGKLSEQDPETGQTGYNKQFTVLEQVTQKPDEVTHNIASQNKDKNRSTQFLPPDNHRVVLKGQQPNYINAVYVDSYKERKAFIIAESPMFSTVRNFWKMIEDINVTAIVMLCQEKENDEEVCYKYWPTEATEVIFGEYSIKLLNEELYDLYTERTIEIKNKMKGGSRHKVVQYQITGWEPNGEVTCHQAILMILEEMNKTQRRSGNTSIVVHCSDTVGRSAMFCAAATTINKCKTEGVIDVFQVLKSQRIQKPGSVQTVEQYKGIFEIVQIYLDSFMLYSNFSS</sequence>
<dbReference type="PROSITE" id="PS50056">
    <property type="entry name" value="TYR_PHOSPHATASE_2"/>
    <property type="match status" value="2"/>
</dbReference>
<name>A0AAN0JFH4_AMPQE</name>
<keyword evidence="3" id="KW-0378">Hydrolase</keyword>
<dbReference type="PANTHER" id="PTHR19134:SF562">
    <property type="entry name" value="PROTEIN-TYROSINE-PHOSPHATASE"/>
    <property type="match status" value="1"/>
</dbReference>
<feature type="transmembrane region" description="Helical" evidence="8">
    <location>
        <begin position="654"/>
        <end position="683"/>
    </location>
</feature>
<keyword evidence="8" id="KW-0812">Transmembrane</keyword>